<dbReference type="SUPFAM" id="SSF55895">
    <property type="entry name" value="Ribonuclease Rh-like"/>
    <property type="match status" value="1"/>
</dbReference>
<gene>
    <name evidence="3" type="ORF">HS088_TW02G00244</name>
</gene>
<dbReference type="GO" id="GO:0005576">
    <property type="term" value="C:extracellular region"/>
    <property type="evidence" value="ECO:0007669"/>
    <property type="project" value="TreeGrafter"/>
</dbReference>
<dbReference type="OrthoDB" id="851690at2759"/>
<comment type="similarity">
    <text evidence="1 2">Belongs to the RNase T2 family.</text>
</comment>
<reference evidence="3 4" key="1">
    <citation type="journal article" date="2020" name="Nat. Commun.">
        <title>Genome of Tripterygium wilfordii and identification of cytochrome P450 involved in triptolide biosynthesis.</title>
        <authorList>
            <person name="Tu L."/>
            <person name="Su P."/>
            <person name="Zhang Z."/>
            <person name="Gao L."/>
            <person name="Wang J."/>
            <person name="Hu T."/>
            <person name="Zhou J."/>
            <person name="Zhang Y."/>
            <person name="Zhao Y."/>
            <person name="Liu Y."/>
            <person name="Song Y."/>
            <person name="Tong Y."/>
            <person name="Lu Y."/>
            <person name="Yang J."/>
            <person name="Xu C."/>
            <person name="Jia M."/>
            <person name="Peters R.J."/>
            <person name="Huang L."/>
            <person name="Gao W."/>
        </authorList>
    </citation>
    <scope>NUCLEOTIDE SEQUENCE [LARGE SCALE GENOMIC DNA]</scope>
    <source>
        <strain evidence="4">cv. XIE 37</strain>
        <tissue evidence="3">Leaf</tissue>
    </source>
</reference>
<dbReference type="InterPro" id="IPR001568">
    <property type="entry name" value="RNase_T2-like"/>
</dbReference>
<dbReference type="InterPro" id="IPR033130">
    <property type="entry name" value="RNase_T2_His_AS_2"/>
</dbReference>
<dbReference type="PROSITE" id="PS00531">
    <property type="entry name" value="RNASE_T2_2"/>
    <property type="match status" value="1"/>
</dbReference>
<name>A0A7J7DYH3_TRIWF</name>
<evidence type="ECO:0000256" key="2">
    <source>
        <dbReference type="RuleBase" id="RU004328"/>
    </source>
</evidence>
<evidence type="ECO:0000256" key="1">
    <source>
        <dbReference type="ARBA" id="ARBA00007469"/>
    </source>
</evidence>
<evidence type="ECO:0000313" key="4">
    <source>
        <dbReference type="Proteomes" id="UP000593562"/>
    </source>
</evidence>
<dbReference type="FunCoup" id="A0A7J7DYH3">
    <property type="interactions" value="2333"/>
</dbReference>
<dbReference type="AlphaFoldDB" id="A0A7J7DYH3"/>
<evidence type="ECO:0000313" key="3">
    <source>
        <dbReference type="EMBL" id="KAF5751234.1"/>
    </source>
</evidence>
<dbReference type="EMBL" id="JAAARO010000002">
    <property type="protein sequence ID" value="KAF5751234.1"/>
    <property type="molecule type" value="Genomic_DNA"/>
</dbReference>
<dbReference type="GO" id="GO:0033897">
    <property type="term" value="F:ribonuclease T2 activity"/>
    <property type="evidence" value="ECO:0007669"/>
    <property type="project" value="InterPro"/>
</dbReference>
<dbReference type="Proteomes" id="UP000593562">
    <property type="component" value="Unassembled WGS sequence"/>
</dbReference>
<sequence length="232" mass="26612">MDTKVYKTNKGPYKFLKIVMVWPPSFCNTDAEDIDCDKPLIDDRFTIHGGWTMYTATKWVAPYNKTGCHTTEIPLPAEAITRELLGELVPDMIHLWPDVEFYLNETKTDDFWKYQWVKHGMCFKHPTNPKIYFQTTINIPKTYNFLQILKQGGYNPDNGFYNATKMATIVNDALGVDAELRCNKNTLGNVQLHEIWVRLNRTDVLIPIGRASIGNCPTDKLIQFPSATLVSD</sequence>
<dbReference type="GO" id="GO:0006401">
    <property type="term" value="P:RNA catabolic process"/>
    <property type="evidence" value="ECO:0007669"/>
    <property type="project" value="TreeGrafter"/>
</dbReference>
<organism evidence="3 4">
    <name type="scientific">Tripterygium wilfordii</name>
    <name type="common">Thunder God vine</name>
    <dbReference type="NCBI Taxonomy" id="458696"/>
    <lineage>
        <taxon>Eukaryota</taxon>
        <taxon>Viridiplantae</taxon>
        <taxon>Streptophyta</taxon>
        <taxon>Embryophyta</taxon>
        <taxon>Tracheophyta</taxon>
        <taxon>Spermatophyta</taxon>
        <taxon>Magnoliopsida</taxon>
        <taxon>eudicotyledons</taxon>
        <taxon>Gunneridae</taxon>
        <taxon>Pentapetalae</taxon>
        <taxon>rosids</taxon>
        <taxon>fabids</taxon>
        <taxon>Celastrales</taxon>
        <taxon>Celastraceae</taxon>
        <taxon>Tripterygium</taxon>
    </lineage>
</organism>
<accession>A0A7J7DYH3</accession>
<keyword evidence="4" id="KW-1185">Reference proteome</keyword>
<dbReference type="PANTHER" id="PTHR11240">
    <property type="entry name" value="RIBONUCLEASE T2"/>
    <property type="match status" value="1"/>
</dbReference>
<dbReference type="Pfam" id="PF00445">
    <property type="entry name" value="Ribonuclease_T2"/>
    <property type="match status" value="1"/>
</dbReference>
<dbReference type="GO" id="GO:0003723">
    <property type="term" value="F:RNA binding"/>
    <property type="evidence" value="ECO:0007669"/>
    <property type="project" value="InterPro"/>
</dbReference>
<dbReference type="InterPro" id="IPR036430">
    <property type="entry name" value="RNase_T2-like_sf"/>
</dbReference>
<comment type="caution">
    <text evidence="3">The sequence shown here is derived from an EMBL/GenBank/DDBJ whole genome shotgun (WGS) entry which is preliminary data.</text>
</comment>
<dbReference type="InParanoid" id="A0A7J7DYH3"/>
<dbReference type="PANTHER" id="PTHR11240:SF22">
    <property type="entry name" value="RIBONUCLEASE T2"/>
    <property type="match status" value="1"/>
</dbReference>
<proteinExistence type="inferred from homology"/>
<dbReference type="Gene3D" id="3.90.730.10">
    <property type="entry name" value="Ribonuclease T2-like"/>
    <property type="match status" value="1"/>
</dbReference>
<protein>
    <submittedName>
        <fullName evidence="3">Ribonuclease T2</fullName>
    </submittedName>
</protein>